<gene>
    <name evidence="1" type="ORF">GYMLUDRAFT_146068</name>
</gene>
<dbReference type="EMBL" id="KN834882">
    <property type="protein sequence ID" value="KIK50854.1"/>
    <property type="molecule type" value="Genomic_DNA"/>
</dbReference>
<keyword evidence="2" id="KW-1185">Reference proteome</keyword>
<dbReference type="AlphaFoldDB" id="A0A0D0BMY3"/>
<evidence type="ECO:0000313" key="2">
    <source>
        <dbReference type="Proteomes" id="UP000053593"/>
    </source>
</evidence>
<organism evidence="1 2">
    <name type="scientific">Collybiopsis luxurians FD-317 M1</name>
    <dbReference type="NCBI Taxonomy" id="944289"/>
    <lineage>
        <taxon>Eukaryota</taxon>
        <taxon>Fungi</taxon>
        <taxon>Dikarya</taxon>
        <taxon>Basidiomycota</taxon>
        <taxon>Agaricomycotina</taxon>
        <taxon>Agaricomycetes</taxon>
        <taxon>Agaricomycetidae</taxon>
        <taxon>Agaricales</taxon>
        <taxon>Marasmiineae</taxon>
        <taxon>Omphalotaceae</taxon>
        <taxon>Collybiopsis</taxon>
        <taxon>Collybiopsis luxurians</taxon>
    </lineage>
</organism>
<dbReference type="Proteomes" id="UP000053593">
    <property type="component" value="Unassembled WGS sequence"/>
</dbReference>
<proteinExistence type="predicted"/>
<evidence type="ECO:0000313" key="1">
    <source>
        <dbReference type="EMBL" id="KIK50854.1"/>
    </source>
</evidence>
<accession>A0A0D0BMY3</accession>
<reference evidence="1 2" key="1">
    <citation type="submission" date="2014-04" db="EMBL/GenBank/DDBJ databases">
        <title>Evolutionary Origins and Diversification of the Mycorrhizal Mutualists.</title>
        <authorList>
            <consortium name="DOE Joint Genome Institute"/>
            <consortium name="Mycorrhizal Genomics Consortium"/>
            <person name="Kohler A."/>
            <person name="Kuo A."/>
            <person name="Nagy L.G."/>
            <person name="Floudas D."/>
            <person name="Copeland A."/>
            <person name="Barry K.W."/>
            <person name="Cichocki N."/>
            <person name="Veneault-Fourrey C."/>
            <person name="LaButti K."/>
            <person name="Lindquist E.A."/>
            <person name="Lipzen A."/>
            <person name="Lundell T."/>
            <person name="Morin E."/>
            <person name="Murat C."/>
            <person name="Riley R."/>
            <person name="Ohm R."/>
            <person name="Sun H."/>
            <person name="Tunlid A."/>
            <person name="Henrissat B."/>
            <person name="Grigoriev I.V."/>
            <person name="Hibbett D.S."/>
            <person name="Martin F."/>
        </authorList>
    </citation>
    <scope>NUCLEOTIDE SEQUENCE [LARGE SCALE GENOMIC DNA]</scope>
    <source>
        <strain evidence="1 2">FD-317 M1</strain>
    </source>
</reference>
<protein>
    <submittedName>
        <fullName evidence="1">Uncharacterized protein</fullName>
    </submittedName>
</protein>
<dbReference type="OrthoDB" id="2634326at2759"/>
<dbReference type="HOGENOM" id="CLU_129081_0_0_1"/>
<feature type="non-terminal residue" evidence="1">
    <location>
        <position position="184"/>
    </location>
</feature>
<name>A0A0D0BMY3_9AGAR</name>
<sequence length="184" mass="20995">LPNWSSALRILSEHNQALRPPPGVKSGYRVPPVRNIISPTKAQTVRLLFHGWLRIRKIILTQLNGLPLCLTSKQWRCLLEIAGWRHGDADAPTLTGQCQSEMRLLLNWLYNLRQSSAENISLQPVSWNGHPLPIDNDLSVQIGQEIIWELQEYGFRSDLVALDQRLDESNMDAAQRRSLLNGCW</sequence>
<feature type="non-terminal residue" evidence="1">
    <location>
        <position position="1"/>
    </location>
</feature>